<sequence length="312" mass="33347">MADATADTPDDGAAFVQLPDGRRLAYAEYGAAAGTPVLYFHGFPSSRREARLIHADALAAGARIISPDRPGYGDSDDAPGRTLADWANDCAALADALTLEQFAVLGVSGGGPYALACAQHLPQRLPVQLTACTLVCPLGAIHRDDLLAQMSPAARISLLPGRQPAWLADLIYGAPTTALLARLPGLVEQFRHIAAPPADYAVLREGDTAAILNRTIADAMRNAARGARRDLTLYTHDWGLDLQSIQQPIRIWHGTADGTVPIGHARWLADRLPKARLTELPGEGHYSVPIRYARQILTDLLQRHTTATGAAI</sequence>
<dbReference type="RefSeq" id="WP_200235715.1">
    <property type="nucleotide sequence ID" value="NZ_NRRV01000014.1"/>
</dbReference>
<comment type="caution">
    <text evidence="2">The sequence shown here is derived from an EMBL/GenBank/DDBJ whole genome shotgun (WGS) entry which is preliminary data.</text>
</comment>
<dbReference type="Pfam" id="PF00561">
    <property type="entry name" value="Abhydrolase_1"/>
    <property type="match status" value="1"/>
</dbReference>
<name>A0ABS1CFI1_9GAMM</name>
<dbReference type="Gene3D" id="3.40.50.1820">
    <property type="entry name" value="alpha/beta hydrolase"/>
    <property type="match status" value="1"/>
</dbReference>
<dbReference type="EMBL" id="NRRV01000014">
    <property type="protein sequence ID" value="MBK1630645.1"/>
    <property type="molecule type" value="Genomic_DNA"/>
</dbReference>
<evidence type="ECO:0000259" key="1">
    <source>
        <dbReference type="Pfam" id="PF00561"/>
    </source>
</evidence>
<protein>
    <recommendedName>
        <fullName evidence="1">AB hydrolase-1 domain-containing protein</fullName>
    </recommendedName>
</protein>
<evidence type="ECO:0000313" key="3">
    <source>
        <dbReference type="Proteomes" id="UP000748752"/>
    </source>
</evidence>
<dbReference type="InterPro" id="IPR029058">
    <property type="entry name" value="AB_hydrolase_fold"/>
</dbReference>
<evidence type="ECO:0000313" key="2">
    <source>
        <dbReference type="EMBL" id="MBK1630645.1"/>
    </source>
</evidence>
<dbReference type="Proteomes" id="UP000748752">
    <property type="component" value="Unassembled WGS sequence"/>
</dbReference>
<dbReference type="InterPro" id="IPR000073">
    <property type="entry name" value="AB_hydrolase_1"/>
</dbReference>
<proteinExistence type="predicted"/>
<gene>
    <name evidence="2" type="ORF">CKO31_07780</name>
</gene>
<dbReference type="SUPFAM" id="SSF53474">
    <property type="entry name" value="alpha/beta-Hydrolases"/>
    <property type="match status" value="1"/>
</dbReference>
<feature type="domain" description="AB hydrolase-1" evidence="1">
    <location>
        <begin position="36"/>
        <end position="287"/>
    </location>
</feature>
<keyword evidence="3" id="KW-1185">Reference proteome</keyword>
<accession>A0ABS1CFI1</accession>
<dbReference type="PANTHER" id="PTHR45763:SF46">
    <property type="entry name" value="AB HYDROLASE-1 DOMAIN-CONTAINING PROTEIN"/>
    <property type="match status" value="1"/>
</dbReference>
<reference evidence="2 3" key="1">
    <citation type="journal article" date="2020" name="Microorganisms">
        <title>Osmotic Adaptation and Compatible Solute Biosynthesis of Phototrophic Bacteria as Revealed from Genome Analyses.</title>
        <authorList>
            <person name="Imhoff J.F."/>
            <person name="Rahn T."/>
            <person name="Kunzel S."/>
            <person name="Keller A."/>
            <person name="Neulinger S.C."/>
        </authorList>
    </citation>
    <scope>NUCLEOTIDE SEQUENCE [LARGE SCALE GENOMIC DNA]</scope>
    <source>
        <strain evidence="2 3">DSM 6210</strain>
    </source>
</reference>
<dbReference type="PANTHER" id="PTHR45763">
    <property type="entry name" value="HYDROLASE, ALPHA/BETA FOLD FAMILY PROTEIN, EXPRESSED-RELATED"/>
    <property type="match status" value="1"/>
</dbReference>
<organism evidence="2 3">
    <name type="scientific">Thiohalocapsa halophila</name>
    <dbReference type="NCBI Taxonomy" id="69359"/>
    <lineage>
        <taxon>Bacteria</taxon>
        <taxon>Pseudomonadati</taxon>
        <taxon>Pseudomonadota</taxon>
        <taxon>Gammaproteobacteria</taxon>
        <taxon>Chromatiales</taxon>
        <taxon>Chromatiaceae</taxon>
        <taxon>Thiohalocapsa</taxon>
    </lineage>
</organism>